<reference evidence="7" key="1">
    <citation type="submission" date="2021-04" db="EMBL/GenBank/DDBJ databases">
        <authorList>
            <person name="Hornung B."/>
        </authorList>
    </citation>
    <scope>NUCLEOTIDE SEQUENCE</scope>
    <source>
        <strain evidence="7">G5G6</strain>
    </source>
</reference>
<evidence type="ECO:0000259" key="6">
    <source>
        <dbReference type="PROSITE" id="PS51186"/>
    </source>
</evidence>
<evidence type="ECO:0000256" key="3">
    <source>
        <dbReference type="ARBA" id="ARBA00022679"/>
    </source>
</evidence>
<dbReference type="Proteomes" id="UP000742786">
    <property type="component" value="Unassembled WGS sequence"/>
</dbReference>
<evidence type="ECO:0000256" key="1">
    <source>
        <dbReference type="ARBA" id="ARBA00005395"/>
    </source>
</evidence>
<dbReference type="InterPro" id="IPR016181">
    <property type="entry name" value="Acyl_CoA_acyltransferase"/>
</dbReference>
<proteinExistence type="inferred from homology"/>
<dbReference type="PANTHER" id="PTHR43420:SF51">
    <property type="entry name" value="PEPTIDYL-LYSINE N-ACETYLTRANSFERASE YIAC"/>
    <property type="match status" value="1"/>
</dbReference>
<evidence type="ECO:0000256" key="4">
    <source>
        <dbReference type="ARBA" id="ARBA00023315"/>
    </source>
</evidence>
<dbReference type="SUPFAM" id="SSF55729">
    <property type="entry name" value="Acyl-CoA N-acyltransferases (Nat)"/>
    <property type="match status" value="1"/>
</dbReference>
<dbReference type="GO" id="GO:0005737">
    <property type="term" value="C:cytoplasm"/>
    <property type="evidence" value="ECO:0007669"/>
    <property type="project" value="UniProtKB-SubCell"/>
</dbReference>
<sequence length="158" mass="17604">MTLEFQPMTAADLDQVVAVEQRSYPFPWTHGVFVDSLAAGYRAWVAREKEVIIAYALMMVVLDEVHLLNITVVPERQGQGFGGTMLTHLLADADERGCKFMFLEVRPSNINALEMYRRFGFVVIGERRGYYPAANGREDAIVMTCDIGRTALVAGKAA</sequence>
<dbReference type="Gene3D" id="3.40.630.30">
    <property type="match status" value="1"/>
</dbReference>
<dbReference type="RefSeq" id="WP_220634888.1">
    <property type="nucleotide sequence ID" value="NZ_CAJQUM010000001.1"/>
</dbReference>
<comment type="subcellular location">
    <subcellularLocation>
        <location evidence="5">Cytoplasm</location>
    </subcellularLocation>
</comment>
<dbReference type="PROSITE" id="PS51186">
    <property type="entry name" value="GNAT"/>
    <property type="match status" value="1"/>
</dbReference>
<dbReference type="EMBL" id="CAJQUM010000001">
    <property type="protein sequence ID" value="CAG4882859.1"/>
    <property type="molecule type" value="Genomic_DNA"/>
</dbReference>
<dbReference type="InterPro" id="IPR043690">
    <property type="entry name" value="RimI"/>
</dbReference>
<dbReference type="CDD" id="cd04301">
    <property type="entry name" value="NAT_SF"/>
    <property type="match status" value="1"/>
</dbReference>
<dbReference type="InterPro" id="IPR006464">
    <property type="entry name" value="AcTrfase_RimI/Ard1"/>
</dbReference>
<keyword evidence="2 5" id="KW-0963">Cytoplasm</keyword>
<accession>A0A916J5L2</accession>
<dbReference type="AlphaFoldDB" id="A0A916J5L2"/>
<dbReference type="Pfam" id="PF00583">
    <property type="entry name" value="Acetyltransf_1"/>
    <property type="match status" value="1"/>
</dbReference>
<feature type="active site" description="Proton donor" evidence="5">
    <location>
        <position position="116"/>
    </location>
</feature>
<comment type="caution">
    <text evidence="7">The sequence shown here is derived from an EMBL/GenBank/DDBJ whole genome shotgun (WGS) entry which is preliminary data.</text>
</comment>
<keyword evidence="4 5" id="KW-0012">Acyltransferase</keyword>
<keyword evidence="8" id="KW-1185">Reference proteome</keyword>
<evidence type="ECO:0000313" key="7">
    <source>
        <dbReference type="EMBL" id="CAG4882859.1"/>
    </source>
</evidence>
<dbReference type="InterPro" id="IPR050680">
    <property type="entry name" value="YpeA/RimI_acetyltransf"/>
</dbReference>
<protein>
    <recommendedName>
        <fullName evidence="5">[Ribosomal protein bS18]-alanine N-acetyltransferase</fullName>
        <ecNumber evidence="5">2.3.1.266</ecNumber>
    </recommendedName>
</protein>
<dbReference type="HAMAP" id="MF_02210">
    <property type="entry name" value="RimI"/>
    <property type="match status" value="1"/>
</dbReference>
<organism evidence="7 8">
    <name type="scientific">Georgfuchsia toluolica</name>
    <dbReference type="NCBI Taxonomy" id="424218"/>
    <lineage>
        <taxon>Bacteria</taxon>
        <taxon>Pseudomonadati</taxon>
        <taxon>Pseudomonadota</taxon>
        <taxon>Betaproteobacteria</taxon>
        <taxon>Nitrosomonadales</taxon>
        <taxon>Sterolibacteriaceae</taxon>
        <taxon>Georgfuchsia</taxon>
    </lineage>
</organism>
<comment type="caution">
    <text evidence="5">Lacks conserved residue(s) required for the propagation of feature annotation.</text>
</comment>
<evidence type="ECO:0000256" key="2">
    <source>
        <dbReference type="ARBA" id="ARBA00022490"/>
    </source>
</evidence>
<dbReference type="EC" id="2.3.1.266" evidence="5"/>
<name>A0A916J5L2_9PROT</name>
<feature type="binding site" evidence="5">
    <location>
        <position position="109"/>
    </location>
    <ligand>
        <name>acetyl-CoA</name>
        <dbReference type="ChEBI" id="CHEBI:57288"/>
    </ligand>
</feature>
<evidence type="ECO:0000256" key="5">
    <source>
        <dbReference type="HAMAP-Rule" id="MF_02210"/>
    </source>
</evidence>
<keyword evidence="3 5" id="KW-0808">Transferase</keyword>
<dbReference type="GO" id="GO:0008999">
    <property type="term" value="F:protein-N-terminal-alanine acetyltransferase activity"/>
    <property type="evidence" value="ECO:0007669"/>
    <property type="project" value="UniProtKB-UniRule"/>
</dbReference>
<comment type="function">
    <text evidence="5">Acetylates the N-terminal alanine of ribosomal protein bS18.</text>
</comment>
<dbReference type="NCBIfam" id="TIGR01575">
    <property type="entry name" value="rimI"/>
    <property type="match status" value="1"/>
</dbReference>
<dbReference type="PANTHER" id="PTHR43420">
    <property type="entry name" value="ACETYLTRANSFERASE"/>
    <property type="match status" value="1"/>
</dbReference>
<comment type="catalytic activity">
    <reaction evidence="5">
        <text>N-terminal L-alanyl-[ribosomal protein bS18] + acetyl-CoA = N-terminal N(alpha)-acetyl-L-alanyl-[ribosomal protein bS18] + CoA + H(+)</text>
        <dbReference type="Rhea" id="RHEA:43756"/>
        <dbReference type="Rhea" id="RHEA-COMP:10676"/>
        <dbReference type="Rhea" id="RHEA-COMP:10677"/>
        <dbReference type="ChEBI" id="CHEBI:15378"/>
        <dbReference type="ChEBI" id="CHEBI:57287"/>
        <dbReference type="ChEBI" id="CHEBI:57288"/>
        <dbReference type="ChEBI" id="CHEBI:64718"/>
        <dbReference type="ChEBI" id="CHEBI:83683"/>
        <dbReference type="EC" id="2.3.1.266"/>
    </reaction>
</comment>
<feature type="domain" description="N-acetyltransferase" evidence="6">
    <location>
        <begin position="3"/>
        <end position="148"/>
    </location>
</feature>
<evidence type="ECO:0000313" key="8">
    <source>
        <dbReference type="Proteomes" id="UP000742786"/>
    </source>
</evidence>
<gene>
    <name evidence="5" type="primary">rimI</name>
    <name evidence="7" type="ORF">GTOL_10741</name>
</gene>
<comment type="similarity">
    <text evidence="1 5">Belongs to the acetyltransferase family. RimI subfamily.</text>
</comment>
<feature type="active site" description="Proton acceptor" evidence="5">
    <location>
        <position position="104"/>
    </location>
</feature>
<dbReference type="InterPro" id="IPR000182">
    <property type="entry name" value="GNAT_dom"/>
</dbReference>